<dbReference type="PRINTS" id="PR00180">
    <property type="entry name" value="CRETINALDHBP"/>
</dbReference>
<feature type="domain" description="GOLD" evidence="2">
    <location>
        <begin position="255"/>
        <end position="365"/>
    </location>
</feature>
<organism evidence="3 4">
    <name type="scientific">Tegillarca granosa</name>
    <name type="common">Malaysian cockle</name>
    <name type="synonym">Anadara granosa</name>
    <dbReference type="NCBI Taxonomy" id="220873"/>
    <lineage>
        <taxon>Eukaryota</taxon>
        <taxon>Metazoa</taxon>
        <taxon>Spiralia</taxon>
        <taxon>Lophotrochozoa</taxon>
        <taxon>Mollusca</taxon>
        <taxon>Bivalvia</taxon>
        <taxon>Autobranchia</taxon>
        <taxon>Pteriomorphia</taxon>
        <taxon>Arcoida</taxon>
        <taxon>Arcoidea</taxon>
        <taxon>Arcidae</taxon>
        <taxon>Tegillarca</taxon>
    </lineage>
</organism>
<dbReference type="Gene3D" id="2.60.120.680">
    <property type="entry name" value="GOLD domain"/>
    <property type="match status" value="1"/>
</dbReference>
<dbReference type="PROSITE" id="PS50191">
    <property type="entry name" value="CRAL_TRIO"/>
    <property type="match status" value="1"/>
</dbReference>
<protein>
    <recommendedName>
        <fullName evidence="5">Retinal-binding protein</fullName>
    </recommendedName>
</protein>
<dbReference type="InterPro" id="IPR036273">
    <property type="entry name" value="CRAL/TRIO_N_dom_sf"/>
</dbReference>
<sequence>MTVLDYLQFRERLSDIIQPNQDDFYLIKWLKARQFDVDKAEAMFRASMDFREEMDVEKIYREYDPPEVIKKYLTGGFCGHDKEGSPIRIELYGRLDIKGIMCSVKKSDLVKIKIKQFEGTVKDWEQQSKKLGRRVDGMTVIVDMDGVGPRMMWSPGMQMHFSLVQMLEDNYPEMLKRLFVIKAPGIFPLLYKLAKPLISEDTKNKIHILGNDYKSTLLKYIDPEELPAFLGGTQTDEDRNPRCVSKICQGGLVPEEYYLENTEYMDHLKTVTVPRGEKYLVEHIVETPGSYLRWEFKTDDYDIGFAVLKKQSKGNAQVVPMSRMNSHVVTQDGSYTCQEPGTYYVCFDNSFSWTRSKKIYYHTEVLVADETIIKYEINDLIENGDWKTLCEKYETTHL</sequence>
<dbReference type="SUPFAM" id="SSF101576">
    <property type="entry name" value="Supernatant protein factor (SPF), C-terminal domain"/>
    <property type="match status" value="1"/>
</dbReference>
<dbReference type="SMART" id="SM01100">
    <property type="entry name" value="CRAL_TRIO_N"/>
    <property type="match status" value="1"/>
</dbReference>
<dbReference type="InterPro" id="IPR051064">
    <property type="entry name" value="SEC14/CRAL-TRIO_domain"/>
</dbReference>
<name>A0ABQ9F5S1_TEGGR</name>
<dbReference type="InterPro" id="IPR036865">
    <property type="entry name" value="CRAL-TRIO_dom_sf"/>
</dbReference>
<evidence type="ECO:0000313" key="3">
    <source>
        <dbReference type="EMBL" id="KAJ8312729.1"/>
    </source>
</evidence>
<dbReference type="Proteomes" id="UP001217089">
    <property type="component" value="Unassembled WGS sequence"/>
</dbReference>
<accession>A0ABQ9F5S1</accession>
<evidence type="ECO:0008006" key="5">
    <source>
        <dbReference type="Google" id="ProtNLM"/>
    </source>
</evidence>
<dbReference type="SUPFAM" id="SSF46938">
    <property type="entry name" value="CRAL/TRIO N-terminal domain"/>
    <property type="match status" value="1"/>
</dbReference>
<keyword evidence="4" id="KW-1185">Reference proteome</keyword>
<dbReference type="PANTHER" id="PTHR23324:SF83">
    <property type="entry name" value="SEC14-LIKE PROTEIN 2"/>
    <property type="match status" value="1"/>
</dbReference>
<dbReference type="InterPro" id="IPR036598">
    <property type="entry name" value="GOLD_dom_sf"/>
</dbReference>
<dbReference type="InterPro" id="IPR001251">
    <property type="entry name" value="CRAL-TRIO_dom"/>
</dbReference>
<gene>
    <name evidence="3" type="ORF">KUTeg_010102</name>
</gene>
<dbReference type="EMBL" id="JARBDR010000440">
    <property type="protein sequence ID" value="KAJ8312729.1"/>
    <property type="molecule type" value="Genomic_DNA"/>
</dbReference>
<dbReference type="PANTHER" id="PTHR23324">
    <property type="entry name" value="SEC14 RELATED PROTEIN"/>
    <property type="match status" value="1"/>
</dbReference>
<proteinExistence type="predicted"/>
<reference evidence="3 4" key="1">
    <citation type="submission" date="2022-12" db="EMBL/GenBank/DDBJ databases">
        <title>Chromosome-level genome of Tegillarca granosa.</title>
        <authorList>
            <person name="Kim J."/>
        </authorList>
    </citation>
    <scope>NUCLEOTIDE SEQUENCE [LARGE SCALE GENOMIC DNA]</scope>
    <source>
        <strain evidence="3">Teg-2019</strain>
        <tissue evidence="3">Adductor muscle</tissue>
    </source>
</reference>
<dbReference type="InterPro" id="IPR011074">
    <property type="entry name" value="CRAL/TRIO_N_dom"/>
</dbReference>
<dbReference type="PROSITE" id="PS50866">
    <property type="entry name" value="GOLD"/>
    <property type="match status" value="1"/>
</dbReference>
<dbReference type="SUPFAM" id="SSF52087">
    <property type="entry name" value="CRAL/TRIO domain"/>
    <property type="match status" value="1"/>
</dbReference>
<evidence type="ECO:0000259" key="1">
    <source>
        <dbReference type="PROSITE" id="PS50191"/>
    </source>
</evidence>
<dbReference type="CDD" id="cd00170">
    <property type="entry name" value="SEC14"/>
    <property type="match status" value="1"/>
</dbReference>
<evidence type="ECO:0000313" key="4">
    <source>
        <dbReference type="Proteomes" id="UP001217089"/>
    </source>
</evidence>
<feature type="domain" description="CRAL-TRIO" evidence="1">
    <location>
        <begin position="65"/>
        <end position="238"/>
    </location>
</feature>
<dbReference type="Pfam" id="PF00650">
    <property type="entry name" value="CRAL_TRIO"/>
    <property type="match status" value="1"/>
</dbReference>
<evidence type="ECO:0000259" key="2">
    <source>
        <dbReference type="PROSITE" id="PS50866"/>
    </source>
</evidence>
<dbReference type="SMART" id="SM00516">
    <property type="entry name" value="SEC14"/>
    <property type="match status" value="1"/>
</dbReference>
<dbReference type="Gene3D" id="3.40.525.10">
    <property type="entry name" value="CRAL-TRIO lipid binding domain"/>
    <property type="match status" value="1"/>
</dbReference>
<comment type="caution">
    <text evidence="3">The sequence shown here is derived from an EMBL/GenBank/DDBJ whole genome shotgun (WGS) entry which is preliminary data.</text>
</comment>
<dbReference type="InterPro" id="IPR009038">
    <property type="entry name" value="GOLD_dom"/>
</dbReference>